<proteinExistence type="predicted"/>
<dbReference type="CDD" id="cd07185">
    <property type="entry name" value="OmpA_C-like"/>
    <property type="match status" value="1"/>
</dbReference>
<feature type="domain" description="OmpA-like" evidence="2">
    <location>
        <begin position="1220"/>
        <end position="1347"/>
    </location>
</feature>
<dbReference type="EMBL" id="CDNC01000012">
    <property type="protein sequence ID" value="CEM61592.1"/>
    <property type="molecule type" value="Genomic_DNA"/>
</dbReference>
<evidence type="ECO:0000259" key="2">
    <source>
        <dbReference type="PROSITE" id="PS51123"/>
    </source>
</evidence>
<evidence type="ECO:0000256" key="1">
    <source>
        <dbReference type="PROSITE-ProRule" id="PRU00473"/>
    </source>
</evidence>
<dbReference type="Pfam" id="PF00691">
    <property type="entry name" value="OmpA"/>
    <property type="match status" value="1"/>
</dbReference>
<dbReference type="Gene3D" id="3.30.1330.60">
    <property type="entry name" value="OmpA-like domain"/>
    <property type="match status" value="1"/>
</dbReference>
<sequence length="1347" mass="147834">MVNKRILVLFLFLIYTVALVAAYNPPAGGESVHNLLSTDLAARQISAAGDPFDDGVPAGAAVNPALIAGEQRPIIDASYLALIGFKEDKNWGHVINLSGLYPARWGAIAGGIHFLTSPFPGIPLGTAGSFRFSYAKDITDKLYLGTGAYATVGAGSTWGLGLDIGGLYKFGTLGILKDARLGISLTGMGKPYNPNTEGVKGEGSDGYAGMFTPHIGFSALLVSVKHFKLGTSFDLSLPTFQNLVFSTSLQMKFDDAVALKTGWTFNLVETIQKKQTYIPSVGIAFHVNLEPKRKQKPESWKNSELRPELAFKPYSKNIWAMGAGVNVHVGMKDNEPPVIVLDYPTEQAFSPNDDGIQDSLEVPMTIRDRRYVTAWQCKIEDSRGITVRVIENKQPIRELQNFKSFWRNLTAAKKGVYVPEFLRWDGRTDTGEVAPDGKYYFSVTASDDNNNTATSPRYAVTLDTEKPSIVIQPPKEKEDMIFSPDGDGNKDTFLIQQAGSLEEKWHITIKNTANNTVFTKTLENKVPSNFEWNGKDTEGKLVPDGVYTYTIAATDRAGNSNSATLSNIIVNTEHQRVNIGIDTKAFSPNGDGVKDTVKLYPDLSNTANLHSLNIEIKNKLGKTVRNFARTTKESFYFDGKDDSGKILPDGNYRAIITAKYKNGYVAQAQSPTFVLDTVPPTASVQATSSIFSPDGDGNLDTVTFAQNFSKEDSWIGEIYATNKAGKLTGEPVKTIIIRNSLNEYVWNGRTDSGTAAPDGLYAYRLSGIDIAGNKGYSNTAIVELNTEKAEVILSSDITAFSPNGDGIKDTVRLIPTIKSKTKIVSFSLTIKDSSGKNVRVFDGNGNPKQEYVWDGKNSSAEKCTDGLYSAKLSVQMENGQEATSKIDAITIDTEYPQLEISVPYLSFSAKEESNRPTLPIKQHSSHEDLWTGIISDAKNNPVKKLTWAGKTENFTWDGSDDAGNRVPNGTYSYTVFATDAAGNATSRTLKGITVNSTEPKLYITYALPAFSPNGDGIKDVQTFSLHHNMGKNVSDWSVSIVAASGEIIRTWNKKETGELPSTLVWNGLDNNKKPLAGKFFAKAKITTVANDNAEANTSTFVSVLTPPQIDVSLSPKYFSPDNDGIDDELYIGLRVSAPAGIAKWVFEIHEPEDAGYKLFWKTSGSEKISDKIIWDGRSSVTGETVQSATDYPFTFTVTDTTGLVGIYKGFIPVDVLIIRDGNRLKIAVPSIIFRKNEPDFQDLPQVTVNKNLQVLKRIAQILNKFPDYKIRVEGHANTTTGTLREEREYLLPLSEKRAEAIRQYLIENGVRASRLTAEGKGGTEPVADFTDRNNWWKNRRVEFILIK</sequence>
<dbReference type="PANTHER" id="PTHR30329:SF21">
    <property type="entry name" value="LIPOPROTEIN YIAD-RELATED"/>
    <property type="match status" value="1"/>
</dbReference>
<protein>
    <submittedName>
        <fullName evidence="3">OmpA family protein</fullName>
    </submittedName>
</protein>
<dbReference type="OrthoDB" id="337472at2"/>
<dbReference type="InterPro" id="IPR050330">
    <property type="entry name" value="Bact_OuterMem_StrucFunc"/>
</dbReference>
<dbReference type="InterPro" id="IPR036737">
    <property type="entry name" value="OmpA-like_sf"/>
</dbReference>
<dbReference type="SUPFAM" id="SSF103088">
    <property type="entry name" value="OmpA-like"/>
    <property type="match status" value="1"/>
</dbReference>
<accession>A0A0B7GVL3</accession>
<dbReference type="Pfam" id="PF13585">
    <property type="entry name" value="CHU_C"/>
    <property type="match status" value="2"/>
</dbReference>
<evidence type="ECO:0000313" key="3">
    <source>
        <dbReference type="EMBL" id="CEM61592.1"/>
    </source>
</evidence>
<reference evidence="4" key="1">
    <citation type="submission" date="2015-01" db="EMBL/GenBank/DDBJ databases">
        <authorList>
            <person name="Manzoor Shahid"/>
            <person name="Zubair Saima"/>
        </authorList>
    </citation>
    <scope>NUCLEOTIDE SEQUENCE [LARGE SCALE GENOMIC DNA]</scope>
    <source>
        <strain evidence="4">V1</strain>
    </source>
</reference>
<dbReference type="RefSeq" id="WP_044634551.1">
    <property type="nucleotide sequence ID" value="NZ_CDNC01000012.1"/>
</dbReference>
<dbReference type="PROSITE" id="PS51123">
    <property type="entry name" value="OMPA_2"/>
    <property type="match status" value="1"/>
</dbReference>
<dbReference type="InterPro" id="IPR025965">
    <property type="entry name" value="FlgD/Vpr_Ig-like"/>
</dbReference>
<evidence type="ECO:0000313" key="4">
    <source>
        <dbReference type="Proteomes" id="UP000042527"/>
    </source>
</evidence>
<keyword evidence="1" id="KW-0472">Membrane</keyword>
<dbReference type="Pfam" id="PF13860">
    <property type="entry name" value="FlgD_ig"/>
    <property type="match status" value="2"/>
</dbReference>
<dbReference type="InterPro" id="IPR006665">
    <property type="entry name" value="OmpA-like"/>
</dbReference>
<dbReference type="GO" id="GO:0016020">
    <property type="term" value="C:membrane"/>
    <property type="evidence" value="ECO:0007669"/>
    <property type="project" value="UniProtKB-UniRule"/>
</dbReference>
<keyword evidence="4" id="KW-1185">Reference proteome</keyword>
<name>A0A0B7GVL3_TREPH</name>
<dbReference type="Gene3D" id="2.60.40.4070">
    <property type="match status" value="6"/>
</dbReference>
<gene>
    <name evidence="3" type="ORF">TPHV1_20129</name>
</gene>
<dbReference type="Proteomes" id="UP000042527">
    <property type="component" value="Unassembled WGS sequence"/>
</dbReference>
<organism evidence="3 4">
    <name type="scientific">Treponema phagedenis</name>
    <dbReference type="NCBI Taxonomy" id="162"/>
    <lineage>
        <taxon>Bacteria</taxon>
        <taxon>Pseudomonadati</taxon>
        <taxon>Spirochaetota</taxon>
        <taxon>Spirochaetia</taxon>
        <taxon>Spirochaetales</taxon>
        <taxon>Treponemataceae</taxon>
        <taxon>Treponema</taxon>
    </lineage>
</organism>
<dbReference type="PANTHER" id="PTHR30329">
    <property type="entry name" value="STATOR ELEMENT OF FLAGELLAR MOTOR COMPLEX"/>
    <property type="match status" value="1"/>
</dbReference>